<proteinExistence type="predicted"/>
<protein>
    <recommendedName>
        <fullName evidence="3">WGR domain-containing protein</fullName>
    </recommendedName>
</protein>
<evidence type="ECO:0000313" key="2">
    <source>
        <dbReference type="Proteomes" id="UP000274556"/>
    </source>
</evidence>
<dbReference type="RefSeq" id="WP_120799053.1">
    <property type="nucleotide sequence ID" value="NZ_RBXL01000001.1"/>
</dbReference>
<dbReference type="AlphaFoldDB" id="A0A495VEJ0"/>
<organism evidence="1 2">
    <name type="scientific">Thiocapsa rosea</name>
    <dbReference type="NCBI Taxonomy" id="69360"/>
    <lineage>
        <taxon>Bacteria</taxon>
        <taxon>Pseudomonadati</taxon>
        <taxon>Pseudomonadota</taxon>
        <taxon>Gammaproteobacteria</taxon>
        <taxon>Chromatiales</taxon>
        <taxon>Chromatiaceae</taxon>
        <taxon>Thiocapsa</taxon>
    </lineage>
</organism>
<sequence>MKRFELYRFTHPDGTAKEWAYSDLGTGQAEIRWGPENQLRNSQIKPLREAWDRALQKVRKGYVKVGLVMLDDQGSRVIPRRRQFPPKPAADLATLLGPADDGFYF</sequence>
<evidence type="ECO:0008006" key="3">
    <source>
        <dbReference type="Google" id="ProtNLM"/>
    </source>
</evidence>
<evidence type="ECO:0000313" key="1">
    <source>
        <dbReference type="EMBL" id="RKT47023.1"/>
    </source>
</evidence>
<comment type="caution">
    <text evidence="1">The sequence shown here is derived from an EMBL/GenBank/DDBJ whole genome shotgun (WGS) entry which is preliminary data.</text>
</comment>
<gene>
    <name evidence="1" type="ORF">BDD21_4572</name>
</gene>
<keyword evidence="2" id="KW-1185">Reference proteome</keyword>
<reference evidence="1 2" key="1">
    <citation type="submission" date="2018-10" db="EMBL/GenBank/DDBJ databases">
        <title>Genomic Encyclopedia of Archaeal and Bacterial Type Strains, Phase II (KMG-II): from individual species to whole genera.</title>
        <authorList>
            <person name="Goeker M."/>
        </authorList>
    </citation>
    <scope>NUCLEOTIDE SEQUENCE [LARGE SCALE GENOMIC DNA]</scope>
    <source>
        <strain evidence="1 2">DSM 235</strain>
    </source>
</reference>
<dbReference type="EMBL" id="RBXL01000001">
    <property type="protein sequence ID" value="RKT47023.1"/>
    <property type="molecule type" value="Genomic_DNA"/>
</dbReference>
<accession>A0A495VEJ0</accession>
<name>A0A495VEJ0_9GAMM</name>
<dbReference type="OrthoDB" id="6379952at2"/>
<dbReference type="Proteomes" id="UP000274556">
    <property type="component" value="Unassembled WGS sequence"/>
</dbReference>